<dbReference type="Pfam" id="PF00376">
    <property type="entry name" value="MerR"/>
    <property type="match status" value="1"/>
</dbReference>
<protein>
    <submittedName>
        <fullName evidence="4">MerR family transcriptional regulator</fullName>
    </submittedName>
</protein>
<evidence type="ECO:0000256" key="2">
    <source>
        <dbReference type="SAM" id="Coils"/>
    </source>
</evidence>
<dbReference type="PROSITE" id="PS50937">
    <property type="entry name" value="HTH_MERR_2"/>
    <property type="match status" value="1"/>
</dbReference>
<accession>A0ABP7LKF8</accession>
<dbReference type="PANTHER" id="PTHR30204">
    <property type="entry name" value="REDOX-CYCLING DRUG-SENSING TRANSCRIPTIONAL ACTIVATOR SOXR"/>
    <property type="match status" value="1"/>
</dbReference>
<keyword evidence="1" id="KW-0238">DNA-binding</keyword>
<dbReference type="InterPro" id="IPR009061">
    <property type="entry name" value="DNA-bd_dom_put_sf"/>
</dbReference>
<keyword evidence="5" id="KW-1185">Reference proteome</keyword>
<dbReference type="InterPro" id="IPR000551">
    <property type="entry name" value="MerR-type_HTH_dom"/>
</dbReference>
<dbReference type="Proteomes" id="UP001501000">
    <property type="component" value="Unassembled WGS sequence"/>
</dbReference>
<dbReference type="SUPFAM" id="SSF46955">
    <property type="entry name" value="Putative DNA-binding domain"/>
    <property type="match status" value="1"/>
</dbReference>
<evidence type="ECO:0000256" key="1">
    <source>
        <dbReference type="ARBA" id="ARBA00023125"/>
    </source>
</evidence>
<dbReference type="CDD" id="cd00592">
    <property type="entry name" value="HTH_MerR-like"/>
    <property type="match status" value="1"/>
</dbReference>
<feature type="coiled-coil region" evidence="2">
    <location>
        <begin position="87"/>
        <end position="114"/>
    </location>
</feature>
<keyword evidence="2" id="KW-0175">Coiled coil</keyword>
<proteinExistence type="predicted"/>
<dbReference type="EMBL" id="BAABAJ010000003">
    <property type="protein sequence ID" value="GAA3903625.1"/>
    <property type="molecule type" value="Genomic_DNA"/>
</dbReference>
<name>A0ABP7LKF8_9ACTN</name>
<dbReference type="SMART" id="SM00422">
    <property type="entry name" value="HTH_MERR"/>
    <property type="match status" value="1"/>
</dbReference>
<evidence type="ECO:0000259" key="3">
    <source>
        <dbReference type="PROSITE" id="PS50937"/>
    </source>
</evidence>
<sequence>MEERYSHPMAEGLTIGQAAAFVGITVKTVRHYHRLGLVAEPERDHSGYRRYGSADLLRLVQVRALAGAGVPLAEIGELLGAEPERFATALEDVRRRLTAQIEELTARRDTLHRLAHGDRALLPDRACAVLERLAELDFGPDYVTTQREAMVLSRALTPEVFDLFLANLEHRLDDPEFVELTKRGWEARSWDPDDPRIEELASAVAANLLGVRALLALPAERPHGPDAASRYGVVNHHREDEAPSIARLNGLVEEHLRAAGIDIPRQ</sequence>
<feature type="domain" description="HTH merR-type" evidence="3">
    <location>
        <begin position="12"/>
        <end position="81"/>
    </location>
</feature>
<evidence type="ECO:0000313" key="4">
    <source>
        <dbReference type="EMBL" id="GAA3903625.1"/>
    </source>
</evidence>
<reference evidence="5" key="1">
    <citation type="journal article" date="2019" name="Int. J. Syst. Evol. Microbiol.">
        <title>The Global Catalogue of Microorganisms (GCM) 10K type strain sequencing project: providing services to taxonomists for standard genome sequencing and annotation.</title>
        <authorList>
            <consortium name="The Broad Institute Genomics Platform"/>
            <consortium name="The Broad Institute Genome Sequencing Center for Infectious Disease"/>
            <person name="Wu L."/>
            <person name="Ma J."/>
        </authorList>
    </citation>
    <scope>NUCLEOTIDE SEQUENCE [LARGE SCALE GENOMIC DNA]</scope>
    <source>
        <strain evidence="5">JCM 16956</strain>
    </source>
</reference>
<comment type="caution">
    <text evidence="4">The sequence shown here is derived from an EMBL/GenBank/DDBJ whole genome shotgun (WGS) entry which is preliminary data.</text>
</comment>
<organism evidence="4 5">
    <name type="scientific">Streptomyces gulbargensis</name>
    <dbReference type="NCBI Taxonomy" id="364901"/>
    <lineage>
        <taxon>Bacteria</taxon>
        <taxon>Bacillati</taxon>
        <taxon>Actinomycetota</taxon>
        <taxon>Actinomycetes</taxon>
        <taxon>Kitasatosporales</taxon>
        <taxon>Streptomycetaceae</taxon>
        <taxon>Streptomyces</taxon>
    </lineage>
</organism>
<dbReference type="Gene3D" id="1.10.1660.10">
    <property type="match status" value="1"/>
</dbReference>
<evidence type="ECO:0000313" key="5">
    <source>
        <dbReference type="Proteomes" id="UP001501000"/>
    </source>
</evidence>
<dbReference type="PANTHER" id="PTHR30204:SF93">
    <property type="entry name" value="HTH MERR-TYPE DOMAIN-CONTAINING PROTEIN"/>
    <property type="match status" value="1"/>
</dbReference>
<dbReference type="PRINTS" id="PR00040">
    <property type="entry name" value="HTHMERR"/>
</dbReference>
<dbReference type="InterPro" id="IPR047057">
    <property type="entry name" value="MerR_fam"/>
</dbReference>
<gene>
    <name evidence="4" type="ORF">GCM10022244_12300</name>
</gene>